<accession>A0AAE1IFE9</accession>
<organism evidence="2 3">
    <name type="scientific">Trichoderma aggressivum f. europaeum</name>
    <dbReference type="NCBI Taxonomy" id="173218"/>
    <lineage>
        <taxon>Eukaryota</taxon>
        <taxon>Fungi</taxon>
        <taxon>Dikarya</taxon>
        <taxon>Ascomycota</taxon>
        <taxon>Pezizomycotina</taxon>
        <taxon>Sordariomycetes</taxon>
        <taxon>Hypocreomycetidae</taxon>
        <taxon>Hypocreales</taxon>
        <taxon>Hypocreaceae</taxon>
        <taxon>Trichoderma</taxon>
    </lineage>
</organism>
<evidence type="ECO:0000313" key="3">
    <source>
        <dbReference type="Proteomes" id="UP001273209"/>
    </source>
</evidence>
<feature type="region of interest" description="Disordered" evidence="1">
    <location>
        <begin position="96"/>
        <end position="125"/>
    </location>
</feature>
<reference evidence="2" key="1">
    <citation type="submission" date="2023-11" db="EMBL/GenBank/DDBJ databases">
        <title>The genome sequences of three competitors of mushroom-forming fungi.</title>
        <authorList>
            <person name="Beijen E."/>
            <person name="Ohm R.A."/>
        </authorList>
    </citation>
    <scope>NUCLEOTIDE SEQUENCE</scope>
    <source>
        <strain evidence="2">CBS 100526</strain>
    </source>
</reference>
<dbReference type="GeneID" id="87919073"/>
<dbReference type="EMBL" id="JAWRVG010000015">
    <property type="protein sequence ID" value="KAK4075068.1"/>
    <property type="molecule type" value="Genomic_DNA"/>
</dbReference>
<gene>
    <name evidence="2" type="ORF">Triagg1_4732</name>
</gene>
<proteinExistence type="predicted"/>
<keyword evidence="3" id="KW-1185">Reference proteome</keyword>
<evidence type="ECO:0000256" key="1">
    <source>
        <dbReference type="SAM" id="MobiDB-lite"/>
    </source>
</evidence>
<dbReference type="Proteomes" id="UP001273209">
    <property type="component" value="Unassembled WGS sequence"/>
</dbReference>
<sequence length="125" mass="13824">MLAANRALRFPTSKVGSVSPAATALLCSALHRTAPHRCCKVSTPNKDPGKDGTVRKRPWITEYSTAEFSKPLSRHTDVRLTPPAPNSQCTQSLLRRYHPREAHNPIASGLRGWRSSRPGQRWGEA</sequence>
<dbReference type="RefSeq" id="XP_062756312.1">
    <property type="nucleotide sequence ID" value="XM_062899168.1"/>
</dbReference>
<comment type="caution">
    <text evidence="2">The sequence shown here is derived from an EMBL/GenBank/DDBJ whole genome shotgun (WGS) entry which is preliminary data.</text>
</comment>
<name>A0AAE1IFE9_9HYPO</name>
<dbReference type="AlphaFoldDB" id="A0AAE1IFE9"/>
<evidence type="ECO:0000313" key="2">
    <source>
        <dbReference type="EMBL" id="KAK4075068.1"/>
    </source>
</evidence>
<protein>
    <submittedName>
        <fullName evidence="2">Uncharacterized protein</fullName>
    </submittedName>
</protein>